<keyword evidence="3" id="KW-0804">Transcription</keyword>
<evidence type="ECO:0000313" key="5">
    <source>
        <dbReference type="EMBL" id="NEX44786.1"/>
    </source>
</evidence>
<dbReference type="GO" id="GO:0003700">
    <property type="term" value="F:DNA-binding transcription factor activity"/>
    <property type="evidence" value="ECO:0007669"/>
    <property type="project" value="InterPro"/>
</dbReference>
<feature type="domain" description="HTH gntR-type" evidence="4">
    <location>
        <begin position="16"/>
        <end position="83"/>
    </location>
</feature>
<dbReference type="InterPro" id="IPR008920">
    <property type="entry name" value="TF_FadR/GntR_C"/>
</dbReference>
<accession>A0A6B3RHR6</accession>
<dbReference type="SUPFAM" id="SSF48008">
    <property type="entry name" value="GntR ligand-binding domain-like"/>
    <property type="match status" value="1"/>
</dbReference>
<keyword evidence="2" id="KW-0238">DNA-binding</keyword>
<dbReference type="InterPro" id="IPR036388">
    <property type="entry name" value="WH-like_DNA-bd_sf"/>
</dbReference>
<evidence type="ECO:0000256" key="2">
    <source>
        <dbReference type="ARBA" id="ARBA00023125"/>
    </source>
</evidence>
<organism evidence="5 6">
    <name type="scientific">Pseudotabrizicola algicola</name>
    <dbReference type="NCBI Taxonomy" id="2709381"/>
    <lineage>
        <taxon>Bacteria</taxon>
        <taxon>Pseudomonadati</taxon>
        <taxon>Pseudomonadota</taxon>
        <taxon>Alphaproteobacteria</taxon>
        <taxon>Rhodobacterales</taxon>
        <taxon>Paracoccaceae</taxon>
        <taxon>Pseudotabrizicola</taxon>
    </lineage>
</organism>
<dbReference type="RefSeq" id="WP_164608842.1">
    <property type="nucleotide sequence ID" value="NZ_JAAIKE010000001.1"/>
</dbReference>
<dbReference type="PANTHER" id="PTHR43537">
    <property type="entry name" value="TRANSCRIPTIONAL REGULATOR, GNTR FAMILY"/>
    <property type="match status" value="1"/>
</dbReference>
<dbReference type="InterPro" id="IPR011711">
    <property type="entry name" value="GntR_C"/>
</dbReference>
<keyword evidence="1" id="KW-0805">Transcription regulation</keyword>
<dbReference type="PROSITE" id="PS50949">
    <property type="entry name" value="HTH_GNTR"/>
    <property type="match status" value="1"/>
</dbReference>
<reference evidence="5 6" key="1">
    <citation type="submission" date="2020-02" db="EMBL/GenBank/DDBJ databases">
        <title>Rhodobacter algicola sp. nov., isolated from microalga culture.</title>
        <authorList>
            <person name="Park C.-Y."/>
        </authorList>
    </citation>
    <scope>NUCLEOTIDE SEQUENCE [LARGE SCALE GENOMIC DNA]</scope>
    <source>
        <strain evidence="5 6">ETT8</strain>
    </source>
</reference>
<sequence>MPDSTLLKMLEPVQRPSVTDAIFEELHRQILALDLPPGTKMSEVDVARIMGVSRQPVRDAFYRLSTLGFLTIRPQRATVVSPISETAVMQARFIRSAIEAETVRMACARLGEADLNALDDVLDQQRAAVEARDAVGFHALDDLFHREICERSGHGFAWEIIRENKAHMDRVRFLSLSFASQDAFDDHLRVMAALRQRDAAGAMAAMHAHLSRIKVQIRRIRSEHEAFFEGEPMAD</sequence>
<dbReference type="EMBL" id="JAAIKE010000001">
    <property type="protein sequence ID" value="NEX44786.1"/>
    <property type="molecule type" value="Genomic_DNA"/>
</dbReference>
<keyword evidence="6" id="KW-1185">Reference proteome</keyword>
<dbReference type="Gene3D" id="1.20.120.530">
    <property type="entry name" value="GntR ligand-binding domain-like"/>
    <property type="match status" value="1"/>
</dbReference>
<dbReference type="SUPFAM" id="SSF46785">
    <property type="entry name" value="Winged helix' DNA-binding domain"/>
    <property type="match status" value="1"/>
</dbReference>
<proteinExistence type="predicted"/>
<dbReference type="GO" id="GO:0003677">
    <property type="term" value="F:DNA binding"/>
    <property type="evidence" value="ECO:0007669"/>
    <property type="project" value="UniProtKB-KW"/>
</dbReference>
<dbReference type="PANTHER" id="PTHR43537:SF6">
    <property type="entry name" value="HTH-TYPE TRANSCRIPTIONAL REPRESSOR RSPR"/>
    <property type="match status" value="1"/>
</dbReference>
<protein>
    <submittedName>
        <fullName evidence="5">GntR family transcriptional regulator</fullName>
    </submittedName>
</protein>
<gene>
    <name evidence="5" type="ORF">G3572_01095</name>
</gene>
<name>A0A6B3RHR6_9RHOB</name>
<evidence type="ECO:0000256" key="3">
    <source>
        <dbReference type="ARBA" id="ARBA00023163"/>
    </source>
</evidence>
<dbReference type="Gene3D" id="1.10.10.10">
    <property type="entry name" value="Winged helix-like DNA-binding domain superfamily/Winged helix DNA-binding domain"/>
    <property type="match status" value="1"/>
</dbReference>
<evidence type="ECO:0000256" key="1">
    <source>
        <dbReference type="ARBA" id="ARBA00023015"/>
    </source>
</evidence>
<dbReference type="InterPro" id="IPR036390">
    <property type="entry name" value="WH_DNA-bd_sf"/>
</dbReference>
<dbReference type="InterPro" id="IPR000524">
    <property type="entry name" value="Tscrpt_reg_HTH_GntR"/>
</dbReference>
<dbReference type="SMART" id="SM00345">
    <property type="entry name" value="HTH_GNTR"/>
    <property type="match status" value="1"/>
</dbReference>
<dbReference type="Pfam" id="PF07729">
    <property type="entry name" value="FCD"/>
    <property type="match status" value="1"/>
</dbReference>
<evidence type="ECO:0000259" key="4">
    <source>
        <dbReference type="PROSITE" id="PS50949"/>
    </source>
</evidence>
<dbReference type="AlphaFoldDB" id="A0A6B3RHR6"/>
<comment type="caution">
    <text evidence="5">The sequence shown here is derived from an EMBL/GenBank/DDBJ whole genome shotgun (WGS) entry which is preliminary data.</text>
</comment>
<dbReference type="Pfam" id="PF00392">
    <property type="entry name" value="GntR"/>
    <property type="match status" value="1"/>
</dbReference>
<dbReference type="SMART" id="SM00895">
    <property type="entry name" value="FCD"/>
    <property type="match status" value="1"/>
</dbReference>
<evidence type="ECO:0000313" key="6">
    <source>
        <dbReference type="Proteomes" id="UP000481421"/>
    </source>
</evidence>
<dbReference type="Proteomes" id="UP000481421">
    <property type="component" value="Unassembled WGS sequence"/>
</dbReference>